<dbReference type="PROSITE" id="PS50885">
    <property type="entry name" value="HAMP"/>
    <property type="match status" value="1"/>
</dbReference>
<dbReference type="Gene3D" id="3.30.565.10">
    <property type="entry name" value="Histidine kinase-like ATPase, C-terminal domain"/>
    <property type="match status" value="1"/>
</dbReference>
<keyword evidence="12" id="KW-0902">Two-component regulatory system</keyword>
<evidence type="ECO:0000259" key="17">
    <source>
        <dbReference type="PROSITE" id="PS50885"/>
    </source>
</evidence>
<dbReference type="Pfam" id="PF01627">
    <property type="entry name" value="Hpt"/>
    <property type="match status" value="1"/>
</dbReference>
<evidence type="ECO:0000256" key="2">
    <source>
        <dbReference type="ARBA" id="ARBA00004651"/>
    </source>
</evidence>
<dbReference type="Pfam" id="PF02518">
    <property type="entry name" value="HATPase_c"/>
    <property type="match status" value="1"/>
</dbReference>
<evidence type="ECO:0000256" key="4">
    <source>
        <dbReference type="ARBA" id="ARBA00022475"/>
    </source>
</evidence>
<evidence type="ECO:0000256" key="3">
    <source>
        <dbReference type="ARBA" id="ARBA00012438"/>
    </source>
</evidence>
<feature type="domain" description="HAMP" evidence="17">
    <location>
        <begin position="395"/>
        <end position="447"/>
    </location>
</feature>
<dbReference type="PRINTS" id="PR00344">
    <property type="entry name" value="BCTRLSENSOR"/>
</dbReference>
<dbReference type="InterPro" id="IPR029151">
    <property type="entry name" value="Sensor-like_sf"/>
</dbReference>
<dbReference type="GO" id="GO:0005886">
    <property type="term" value="C:plasma membrane"/>
    <property type="evidence" value="ECO:0007669"/>
    <property type="project" value="UniProtKB-SubCell"/>
</dbReference>
<dbReference type="SMART" id="SM00387">
    <property type="entry name" value="HATPase_c"/>
    <property type="match status" value="1"/>
</dbReference>
<dbReference type="Gene3D" id="1.20.120.160">
    <property type="entry name" value="HPT domain"/>
    <property type="match status" value="1"/>
</dbReference>
<keyword evidence="5" id="KW-0597">Phosphoprotein</keyword>
<evidence type="ECO:0000256" key="7">
    <source>
        <dbReference type="ARBA" id="ARBA00022692"/>
    </source>
</evidence>
<evidence type="ECO:0000256" key="15">
    <source>
        <dbReference type="SAM" id="Phobius"/>
    </source>
</evidence>
<dbReference type="InterPro" id="IPR003660">
    <property type="entry name" value="HAMP_dom"/>
</dbReference>
<keyword evidence="14" id="KW-0175">Coiled coil</keyword>
<dbReference type="InterPro" id="IPR004358">
    <property type="entry name" value="Sig_transdc_His_kin-like_C"/>
</dbReference>
<dbReference type="PANTHER" id="PTHR45339:SF1">
    <property type="entry name" value="HYBRID SIGNAL TRANSDUCTION HISTIDINE KINASE J"/>
    <property type="match status" value="1"/>
</dbReference>
<sequence length="855" mass="94857">MVIAYYSHEITPVHHIMSTEATTFTQRLSAMSIIWKMTLVAAIGMSLAVTAATWISFNKSKELLLEGAVSHMQESFSRQHERLTYHIKQAQQEAISISRSDIIQGIIIAESGSGSALINNPGSLALKEHLERRFRTIIELKGYLQMRLIRLRDAKELVRVDAATGVGFPQLRRGNELQIKANSPYVLNSNRLKPGETYISSITLNREHGKIEDPWLPTQRFIAPVFMTHIIGEQPNNSPSEKEASITHNQDASPWGILVINTNAQQLMNSLEDTGMFQVVLTNSTGGILHHQDKSRVWGFEFGDVYGIQSEHASAWESIMRNKTPTVIWDKAHDEVHLTGRLPLSTRVDDHFIGLILTAKNKDILNNIQDLGTKTQLIAFLAIFCVGLATIYMVRRLTYPIKALTQQASQIAAGDSETKITIRGMDEVGKLGSTFADLVEQLQQRTVEAEQKANEVHQLNASLEEKVNLRTAELEEASAAANSANKAKSDFLATMSHEIRTPMNSVLGMTELLRDTRLDNDQQEYLDIIHQSGRALMDIINDILDFSKIEAGKFELESKPFDLERAVREAFRLMTHKAETQGIQLILQHSQICSRNLIGDAGRIRQVLLNLLSNAIKFTHEGQVTLNVTCADQNNLVNVHFSVTDTGIGITHDALEHLFDAFTQADTSTTRKYGGTGLGLAICKQIVDHMGGEIGADSVPGTGSTFWFHIQLPLIEPTGQSQHIAVDKSIQQQKKNESTTSEVTSPIDKTKLNAMRDLLGDDFGELILAFLESGESMINALPDAYAEQNSAEVERLTHSLKSAAANVGATHLSYIALNAENSVRRNGLNNSIKELITSLQSEYNRVCLALETEQK</sequence>
<evidence type="ECO:0000256" key="13">
    <source>
        <dbReference type="ARBA" id="ARBA00023136"/>
    </source>
</evidence>
<organism evidence="19">
    <name type="scientific">hydrothermal vent metagenome</name>
    <dbReference type="NCBI Taxonomy" id="652676"/>
    <lineage>
        <taxon>unclassified sequences</taxon>
        <taxon>metagenomes</taxon>
        <taxon>ecological metagenomes</taxon>
    </lineage>
</organism>
<dbReference type="InterPro" id="IPR003661">
    <property type="entry name" value="HisK_dim/P_dom"/>
</dbReference>
<dbReference type="InterPro" id="IPR036641">
    <property type="entry name" value="HPT_dom_sf"/>
</dbReference>
<dbReference type="EMBL" id="UOFX01000080">
    <property type="protein sequence ID" value="VAX10996.1"/>
    <property type="molecule type" value="Genomic_DNA"/>
</dbReference>
<accession>A0A3B1AY48</accession>
<dbReference type="EC" id="2.7.13.3" evidence="3"/>
<dbReference type="Pfam" id="PF00672">
    <property type="entry name" value="HAMP"/>
    <property type="match status" value="1"/>
</dbReference>
<dbReference type="GO" id="GO:0000155">
    <property type="term" value="F:phosphorelay sensor kinase activity"/>
    <property type="evidence" value="ECO:0007669"/>
    <property type="project" value="InterPro"/>
</dbReference>
<evidence type="ECO:0000259" key="16">
    <source>
        <dbReference type="PROSITE" id="PS50109"/>
    </source>
</evidence>
<dbReference type="SUPFAM" id="SSF47384">
    <property type="entry name" value="Homodimeric domain of signal transducing histidine kinase"/>
    <property type="match status" value="1"/>
</dbReference>
<feature type="domain" description="HPt" evidence="18">
    <location>
        <begin position="759"/>
        <end position="853"/>
    </location>
</feature>
<dbReference type="SUPFAM" id="SSF55874">
    <property type="entry name" value="ATPase domain of HSP90 chaperone/DNA topoisomerase II/histidine kinase"/>
    <property type="match status" value="1"/>
</dbReference>
<feature type="transmembrane region" description="Helical" evidence="15">
    <location>
        <begin position="33"/>
        <end position="55"/>
    </location>
</feature>
<evidence type="ECO:0000256" key="14">
    <source>
        <dbReference type="SAM" id="Coils"/>
    </source>
</evidence>
<dbReference type="SMART" id="SM00388">
    <property type="entry name" value="HisKA"/>
    <property type="match status" value="1"/>
</dbReference>
<evidence type="ECO:0000259" key="18">
    <source>
        <dbReference type="PROSITE" id="PS50894"/>
    </source>
</evidence>
<dbReference type="PANTHER" id="PTHR45339">
    <property type="entry name" value="HYBRID SIGNAL TRANSDUCTION HISTIDINE KINASE J"/>
    <property type="match status" value="1"/>
</dbReference>
<evidence type="ECO:0000256" key="9">
    <source>
        <dbReference type="ARBA" id="ARBA00022777"/>
    </source>
</evidence>
<comment type="catalytic activity">
    <reaction evidence="1">
        <text>ATP + protein L-histidine = ADP + protein N-phospho-L-histidine.</text>
        <dbReference type="EC" id="2.7.13.3"/>
    </reaction>
</comment>
<protein>
    <recommendedName>
        <fullName evidence="3">histidine kinase</fullName>
        <ecNumber evidence="3">2.7.13.3</ecNumber>
    </recommendedName>
</protein>
<dbReference type="FunFam" id="1.10.287.130:FF:000002">
    <property type="entry name" value="Two-component osmosensing histidine kinase"/>
    <property type="match status" value="1"/>
</dbReference>
<dbReference type="InterPro" id="IPR036890">
    <property type="entry name" value="HATPase_C_sf"/>
</dbReference>
<evidence type="ECO:0000256" key="8">
    <source>
        <dbReference type="ARBA" id="ARBA00022741"/>
    </source>
</evidence>
<keyword evidence="11 15" id="KW-1133">Transmembrane helix</keyword>
<comment type="subcellular location">
    <subcellularLocation>
        <location evidence="2">Cell membrane</location>
        <topology evidence="2">Multi-pass membrane protein</topology>
    </subcellularLocation>
</comment>
<proteinExistence type="predicted"/>
<feature type="domain" description="Histidine kinase" evidence="16">
    <location>
        <begin position="494"/>
        <end position="714"/>
    </location>
</feature>
<dbReference type="SUPFAM" id="SSF47226">
    <property type="entry name" value="Histidine-containing phosphotransfer domain, HPT domain"/>
    <property type="match status" value="1"/>
</dbReference>
<dbReference type="Pfam" id="PF00512">
    <property type="entry name" value="HisKA"/>
    <property type="match status" value="1"/>
</dbReference>
<dbReference type="PROSITE" id="PS50894">
    <property type="entry name" value="HPT"/>
    <property type="match status" value="1"/>
</dbReference>
<keyword evidence="4" id="KW-1003">Cell membrane</keyword>
<dbReference type="SMART" id="SM00073">
    <property type="entry name" value="HPT"/>
    <property type="match status" value="1"/>
</dbReference>
<feature type="coiled-coil region" evidence="14">
    <location>
        <begin position="439"/>
        <end position="480"/>
    </location>
</feature>
<evidence type="ECO:0000256" key="5">
    <source>
        <dbReference type="ARBA" id="ARBA00022553"/>
    </source>
</evidence>
<dbReference type="GO" id="GO:0005524">
    <property type="term" value="F:ATP binding"/>
    <property type="evidence" value="ECO:0007669"/>
    <property type="project" value="UniProtKB-KW"/>
</dbReference>
<name>A0A3B1AY48_9ZZZZ</name>
<dbReference type="PROSITE" id="PS50109">
    <property type="entry name" value="HIS_KIN"/>
    <property type="match status" value="1"/>
</dbReference>
<dbReference type="InterPro" id="IPR003594">
    <property type="entry name" value="HATPase_dom"/>
</dbReference>
<keyword evidence="7 15" id="KW-0812">Transmembrane</keyword>
<evidence type="ECO:0000256" key="1">
    <source>
        <dbReference type="ARBA" id="ARBA00000085"/>
    </source>
</evidence>
<keyword evidence="8" id="KW-0547">Nucleotide-binding</keyword>
<dbReference type="SMART" id="SM00304">
    <property type="entry name" value="HAMP"/>
    <property type="match status" value="1"/>
</dbReference>
<evidence type="ECO:0000256" key="6">
    <source>
        <dbReference type="ARBA" id="ARBA00022679"/>
    </source>
</evidence>
<dbReference type="AlphaFoldDB" id="A0A3B1AY48"/>
<keyword evidence="9 19" id="KW-0418">Kinase</keyword>
<keyword evidence="6" id="KW-0808">Transferase</keyword>
<keyword evidence="10" id="KW-0067">ATP-binding</keyword>
<gene>
    <name evidence="19" type="ORF">MNBD_GAMMA26-1823</name>
</gene>
<dbReference type="FunFam" id="3.30.565.10:FF:000010">
    <property type="entry name" value="Sensor histidine kinase RcsC"/>
    <property type="match status" value="1"/>
</dbReference>
<dbReference type="CDD" id="cd06225">
    <property type="entry name" value="HAMP"/>
    <property type="match status" value="1"/>
</dbReference>
<dbReference type="InterPro" id="IPR036097">
    <property type="entry name" value="HisK_dim/P_sf"/>
</dbReference>
<dbReference type="Gene3D" id="6.10.340.10">
    <property type="match status" value="1"/>
</dbReference>
<dbReference type="CDD" id="cd00082">
    <property type="entry name" value="HisKA"/>
    <property type="match status" value="1"/>
</dbReference>
<evidence type="ECO:0000256" key="11">
    <source>
        <dbReference type="ARBA" id="ARBA00022989"/>
    </source>
</evidence>
<dbReference type="SUPFAM" id="SSF103190">
    <property type="entry name" value="Sensory domain-like"/>
    <property type="match status" value="1"/>
</dbReference>
<dbReference type="Gene3D" id="3.30.450.20">
    <property type="entry name" value="PAS domain"/>
    <property type="match status" value="1"/>
</dbReference>
<evidence type="ECO:0000313" key="19">
    <source>
        <dbReference type="EMBL" id="VAX10996.1"/>
    </source>
</evidence>
<dbReference type="Gene3D" id="1.10.287.130">
    <property type="match status" value="1"/>
</dbReference>
<dbReference type="InterPro" id="IPR008207">
    <property type="entry name" value="Sig_transdc_His_kin_Hpt_dom"/>
</dbReference>
<reference evidence="19" key="1">
    <citation type="submission" date="2018-06" db="EMBL/GenBank/DDBJ databases">
        <authorList>
            <person name="Zhirakovskaya E."/>
        </authorList>
    </citation>
    <scope>NUCLEOTIDE SEQUENCE</scope>
</reference>
<dbReference type="InterPro" id="IPR005467">
    <property type="entry name" value="His_kinase_dom"/>
</dbReference>
<dbReference type="SUPFAM" id="SSF158472">
    <property type="entry name" value="HAMP domain-like"/>
    <property type="match status" value="1"/>
</dbReference>
<keyword evidence="13 15" id="KW-0472">Membrane</keyword>
<dbReference type="CDD" id="cd16922">
    <property type="entry name" value="HATPase_EvgS-ArcB-TorS-like"/>
    <property type="match status" value="1"/>
</dbReference>
<evidence type="ECO:0000256" key="12">
    <source>
        <dbReference type="ARBA" id="ARBA00023012"/>
    </source>
</evidence>
<evidence type="ECO:0000256" key="10">
    <source>
        <dbReference type="ARBA" id="ARBA00022840"/>
    </source>
</evidence>